<dbReference type="Proteomes" id="UP001156691">
    <property type="component" value="Unassembled WGS sequence"/>
</dbReference>
<evidence type="ECO:0000256" key="4">
    <source>
        <dbReference type="ARBA" id="ARBA00023163"/>
    </source>
</evidence>
<evidence type="ECO:0000256" key="2">
    <source>
        <dbReference type="ARBA" id="ARBA00023015"/>
    </source>
</evidence>
<dbReference type="InterPro" id="IPR000847">
    <property type="entry name" value="LysR_HTH_N"/>
</dbReference>
<dbReference type="Gene3D" id="3.40.190.10">
    <property type="entry name" value="Periplasmic binding protein-like II"/>
    <property type="match status" value="2"/>
</dbReference>
<sequence>MHALDPDFLRTFIAITETGTYEAAGLRVNKTQSAVSAQVKRLEEILGAALFEKNGRRNVLTASGRRLLEYACAMVKLNEEIVGIFRPPEVSGHLKVGASDDHAQVFFPDVLASFARTHPAVRVEIVTGTSSDLIPRMNDFDILVVARRAGDQEMEVLRQDKLHWIGAEGATAQFDETLPLALWPEGCSWREMALAALARHRRPWRHAYTTSNGPLLAATARSGLAVTIAPDWFLAPGLRILDELDERYPLGLVEMGIMTRPGHRTPAADAFNAHLRTHFRTPHSKAA</sequence>
<dbReference type="InterPro" id="IPR036388">
    <property type="entry name" value="WH-like_DNA-bd_sf"/>
</dbReference>
<keyword evidence="4" id="KW-0804">Transcription</keyword>
<keyword evidence="3" id="KW-0238">DNA-binding</keyword>
<dbReference type="InterPro" id="IPR036390">
    <property type="entry name" value="WH_DNA-bd_sf"/>
</dbReference>
<dbReference type="RefSeq" id="WP_284340966.1">
    <property type="nucleotide sequence ID" value="NZ_BSNS01000011.1"/>
</dbReference>
<evidence type="ECO:0000256" key="1">
    <source>
        <dbReference type="ARBA" id="ARBA00009437"/>
    </source>
</evidence>
<dbReference type="InterPro" id="IPR050176">
    <property type="entry name" value="LTTR"/>
</dbReference>
<evidence type="ECO:0000259" key="5">
    <source>
        <dbReference type="PROSITE" id="PS50931"/>
    </source>
</evidence>
<dbReference type="PANTHER" id="PTHR30579:SF7">
    <property type="entry name" value="HTH-TYPE TRANSCRIPTIONAL REGULATOR LRHA-RELATED"/>
    <property type="match status" value="1"/>
</dbReference>
<dbReference type="Pfam" id="PF03466">
    <property type="entry name" value="LysR_substrate"/>
    <property type="match status" value="1"/>
</dbReference>
<dbReference type="PANTHER" id="PTHR30579">
    <property type="entry name" value="TRANSCRIPTIONAL REGULATOR"/>
    <property type="match status" value="1"/>
</dbReference>
<comment type="caution">
    <text evidence="6">The sequence shown here is derived from an EMBL/GenBank/DDBJ whole genome shotgun (WGS) entry which is preliminary data.</text>
</comment>
<evidence type="ECO:0000256" key="3">
    <source>
        <dbReference type="ARBA" id="ARBA00023125"/>
    </source>
</evidence>
<evidence type="ECO:0000313" key="6">
    <source>
        <dbReference type="EMBL" id="GLQ55575.1"/>
    </source>
</evidence>
<dbReference type="InterPro" id="IPR005119">
    <property type="entry name" value="LysR_subst-bd"/>
</dbReference>
<dbReference type="Gene3D" id="1.10.10.10">
    <property type="entry name" value="Winged helix-like DNA-binding domain superfamily/Winged helix DNA-binding domain"/>
    <property type="match status" value="1"/>
</dbReference>
<keyword evidence="7" id="KW-1185">Reference proteome</keyword>
<feature type="domain" description="HTH lysR-type" evidence="5">
    <location>
        <begin position="6"/>
        <end position="61"/>
    </location>
</feature>
<organism evidence="6 7">
    <name type="scientific">Devosia nitrariae</name>
    <dbReference type="NCBI Taxonomy" id="2071872"/>
    <lineage>
        <taxon>Bacteria</taxon>
        <taxon>Pseudomonadati</taxon>
        <taxon>Pseudomonadota</taxon>
        <taxon>Alphaproteobacteria</taxon>
        <taxon>Hyphomicrobiales</taxon>
        <taxon>Devosiaceae</taxon>
        <taxon>Devosia</taxon>
    </lineage>
</organism>
<dbReference type="SUPFAM" id="SSF53850">
    <property type="entry name" value="Periplasmic binding protein-like II"/>
    <property type="match status" value="1"/>
</dbReference>
<dbReference type="PRINTS" id="PR00039">
    <property type="entry name" value="HTHLYSR"/>
</dbReference>
<dbReference type="Pfam" id="PF00126">
    <property type="entry name" value="HTH_1"/>
    <property type="match status" value="1"/>
</dbReference>
<reference evidence="7" key="1">
    <citation type="journal article" date="2019" name="Int. J. Syst. Evol. Microbiol.">
        <title>The Global Catalogue of Microorganisms (GCM) 10K type strain sequencing project: providing services to taxonomists for standard genome sequencing and annotation.</title>
        <authorList>
            <consortium name="The Broad Institute Genomics Platform"/>
            <consortium name="The Broad Institute Genome Sequencing Center for Infectious Disease"/>
            <person name="Wu L."/>
            <person name="Ma J."/>
        </authorList>
    </citation>
    <scope>NUCLEOTIDE SEQUENCE [LARGE SCALE GENOMIC DNA]</scope>
    <source>
        <strain evidence="7">NBRC 112416</strain>
    </source>
</reference>
<dbReference type="EMBL" id="BSNS01000011">
    <property type="protein sequence ID" value="GLQ55575.1"/>
    <property type="molecule type" value="Genomic_DNA"/>
</dbReference>
<evidence type="ECO:0000313" key="7">
    <source>
        <dbReference type="Proteomes" id="UP001156691"/>
    </source>
</evidence>
<keyword evidence="2" id="KW-0805">Transcription regulation</keyword>
<name>A0ABQ5W6M8_9HYPH</name>
<proteinExistence type="inferred from homology"/>
<dbReference type="SUPFAM" id="SSF46785">
    <property type="entry name" value="Winged helix' DNA-binding domain"/>
    <property type="match status" value="1"/>
</dbReference>
<dbReference type="PROSITE" id="PS50931">
    <property type="entry name" value="HTH_LYSR"/>
    <property type="match status" value="1"/>
</dbReference>
<comment type="similarity">
    <text evidence="1">Belongs to the LysR transcriptional regulatory family.</text>
</comment>
<accession>A0ABQ5W6M8</accession>
<protein>
    <submittedName>
        <fullName evidence="6">LysR family transcriptional regulator</fullName>
    </submittedName>
</protein>
<gene>
    <name evidence="6" type="ORF">GCM10010862_28340</name>
</gene>